<organism evidence="1 2">
    <name type="scientific">Klebsiella pneumoniae subsp. ozaenae</name>
    <dbReference type="NCBI Taxonomy" id="574"/>
    <lineage>
        <taxon>Bacteria</taxon>
        <taxon>Pseudomonadati</taxon>
        <taxon>Pseudomonadota</taxon>
        <taxon>Gammaproteobacteria</taxon>
        <taxon>Enterobacterales</taxon>
        <taxon>Enterobacteriaceae</taxon>
        <taxon>Klebsiella/Raoultella group</taxon>
        <taxon>Klebsiella</taxon>
        <taxon>Klebsiella pneumoniae complex</taxon>
    </lineage>
</organism>
<evidence type="ECO:0000313" key="2">
    <source>
        <dbReference type="Proteomes" id="UP000255382"/>
    </source>
</evidence>
<evidence type="ECO:0000313" key="1">
    <source>
        <dbReference type="EMBL" id="STU61491.1"/>
    </source>
</evidence>
<name>A0A377Z5J9_KLEPO</name>
<proteinExistence type="predicted"/>
<dbReference type="EMBL" id="UGLZ01000004">
    <property type="protein sequence ID" value="STU61491.1"/>
    <property type="molecule type" value="Genomic_DNA"/>
</dbReference>
<accession>A0A377Z5J9</accession>
<gene>
    <name evidence="1" type="ORF">NCTC5050_00744</name>
</gene>
<sequence>MGGIGKRLLLWRRYTGYDLRHDLFNQLIAAHWLFPFGKIFFNIGMGAGNDVYGFHFAHVAGCGGTGVGGGFNCPHVATHDDGHQALKPILS</sequence>
<keyword evidence="2" id="KW-1185">Reference proteome</keyword>
<dbReference type="AlphaFoldDB" id="A0A377Z5J9"/>
<protein>
    <submittedName>
        <fullName evidence="1">Uncharacterized protein</fullName>
    </submittedName>
</protein>
<dbReference type="Proteomes" id="UP000255382">
    <property type="component" value="Unassembled WGS sequence"/>
</dbReference>
<reference evidence="1 2" key="1">
    <citation type="submission" date="2018-06" db="EMBL/GenBank/DDBJ databases">
        <authorList>
            <consortium name="Pathogen Informatics"/>
            <person name="Doyle S."/>
        </authorList>
    </citation>
    <scope>NUCLEOTIDE SEQUENCE [LARGE SCALE GENOMIC DNA]</scope>
    <source>
        <strain evidence="1 2">NCTC5050</strain>
    </source>
</reference>